<sequence>MSITAIPQSDVHRITSSQVITDLTTAVKELVENSLDAHSTAIDIIFNNYGLISVEVSDNGDGISSEDFNGIGLKHHTSKISNFEDISRVKTLGFRGEAINSLCSLGNIKITTTKTAPKANALEFNTDGSISSNKICSRQQGTTVTISDLFHSFPVRKKDFVKNHKKEFTKCIAILQAYCIINTGVKFSIFNITNKNKKQLVLKTQGSAQMKDNLLNIFGSNGSFGLIPIDTTLDLNEFKALSSFKMDSSVSLDYVINIQGLISKNSNGFGRVTNDRQYLYINSRPISFTKLNRLITEVYKFYNLNQFPCFVLDIKINPSFFDVNVTPDKRTILLHNENKVFEVLKAELVDFFDGLDYNLSKNTNSTQKSFSQSRLSHYNDEKDEELEEQEDDEFVKEKGEKLSRDFSLTQENSLATSQTTKDIELIDFSKIQNIPPEYEEADLDIESDAAQEDDTHQQEEGEDEQEEEEDEPTLLSTYQPTQDMLLYQPSQELFVQDPDMESPQLTQQEQEELDALEPLEEDPDISDIPSDEYEDQEHQTNFGQKRKITLSDLNSSVPVKKSRLIQSTLPIPHIAKKIKSIHDLGSFRNPGGEYMTQSLQKRSKQQTLDSVIISCDGEVTEEETVLLRDGTLNFVNTERDQDHDQDSDSEHDHSGCHHESLDSEDQDQEEKEEDLEIISVTQAPKPARTEHTLNLQTMSTLPDRLLAYDDILEHSIKPSQGSSQKQKVEIDDIANQQISEQLLTLTVSKKDFLDMKIIGQFNLGFILVMRDNKDLFIIDQHASDEKYNFEDLNKTTTFQSQYLIKGKVLELTVLDELTLIENQEVFDKNGFKFKINEDQQPGSRIELISLPVSKKTIFDVSDLHELIHLIKENPGTQTSSIRCSKIRSMLAMRACRKSIMVGKPLNMKTMTRVVRNLAGLEKPWNCPHGRPTMRHLMELKQWQTFNEDYKV</sequence>
<dbReference type="CDD" id="cd16926">
    <property type="entry name" value="HATPase_MutL-MLH-PMS-like"/>
    <property type="match status" value="1"/>
</dbReference>
<dbReference type="Pfam" id="PF01119">
    <property type="entry name" value="DNA_mis_repair"/>
    <property type="match status" value="1"/>
</dbReference>
<dbReference type="FunFam" id="3.30.565.10:FF:000014">
    <property type="entry name" value="Mismatch repair endonuclease pms1, putative"/>
    <property type="match status" value="1"/>
</dbReference>
<comment type="caution">
    <text evidence="7">The sequence shown here is derived from an EMBL/GenBank/DDBJ whole genome shotgun (WGS) entry which is preliminary data.</text>
</comment>
<evidence type="ECO:0000256" key="1">
    <source>
        <dbReference type="ARBA" id="ARBA00006082"/>
    </source>
</evidence>
<feature type="region of interest" description="Disordered" evidence="4">
    <location>
        <begin position="363"/>
        <end position="400"/>
    </location>
</feature>
<feature type="domain" description="DNA mismatch repair protein S5" evidence="6">
    <location>
        <begin position="214"/>
        <end position="353"/>
    </location>
</feature>
<evidence type="ECO:0000259" key="6">
    <source>
        <dbReference type="SMART" id="SM01340"/>
    </source>
</evidence>
<dbReference type="Pfam" id="PF13589">
    <property type="entry name" value="HATPase_c_3"/>
    <property type="match status" value="1"/>
</dbReference>
<feature type="compositionally biased region" description="Acidic residues" evidence="4">
    <location>
        <begin position="381"/>
        <end position="394"/>
    </location>
</feature>
<keyword evidence="8" id="KW-1185">Reference proteome</keyword>
<dbReference type="InterPro" id="IPR020568">
    <property type="entry name" value="Ribosomal_Su5_D2-typ_SF"/>
</dbReference>
<dbReference type="NCBIfam" id="TIGR00585">
    <property type="entry name" value="mutl"/>
    <property type="match status" value="1"/>
</dbReference>
<evidence type="ECO:0000313" key="8">
    <source>
        <dbReference type="Proteomes" id="UP000774326"/>
    </source>
</evidence>
<evidence type="ECO:0000256" key="3">
    <source>
        <dbReference type="ARBA" id="ARBA00070941"/>
    </source>
</evidence>
<comment type="similarity">
    <text evidence="1">Belongs to the DNA mismatch repair MutL/HexB family.</text>
</comment>
<dbReference type="Gene3D" id="3.30.1370.100">
    <property type="entry name" value="MutL, C-terminal domain, regulatory subdomain"/>
    <property type="match status" value="1"/>
</dbReference>
<dbReference type="GO" id="GO:0000710">
    <property type="term" value="P:meiotic mismatch repair"/>
    <property type="evidence" value="ECO:0007669"/>
    <property type="project" value="UniProtKB-ARBA"/>
</dbReference>
<dbReference type="PANTHER" id="PTHR10073">
    <property type="entry name" value="DNA MISMATCH REPAIR PROTEIN MLH, PMS, MUTL"/>
    <property type="match status" value="1"/>
</dbReference>
<keyword evidence="2" id="KW-0227">DNA damage</keyword>
<dbReference type="InterPro" id="IPR042121">
    <property type="entry name" value="MutL_C_regsub"/>
</dbReference>
<accession>A0A9P8QDC7</accession>
<dbReference type="CDD" id="cd03484">
    <property type="entry name" value="MutL_Trans_hPMS_2_like"/>
    <property type="match status" value="1"/>
</dbReference>
<dbReference type="SUPFAM" id="SSF55874">
    <property type="entry name" value="ATPase domain of HSP90 chaperone/DNA topoisomerase II/histidine kinase"/>
    <property type="match status" value="1"/>
</dbReference>
<dbReference type="InterPro" id="IPR038973">
    <property type="entry name" value="MutL/Mlh/Pms-like"/>
</dbReference>
<dbReference type="InterPro" id="IPR014721">
    <property type="entry name" value="Ribsml_uS5_D2-typ_fold_subgr"/>
</dbReference>
<feature type="compositionally biased region" description="Acidic residues" evidence="4">
    <location>
        <begin position="460"/>
        <end position="472"/>
    </location>
</feature>
<evidence type="ECO:0000256" key="2">
    <source>
        <dbReference type="ARBA" id="ARBA00022763"/>
    </source>
</evidence>
<feature type="compositionally biased region" description="Polar residues" evidence="4">
    <location>
        <begin position="363"/>
        <end position="376"/>
    </location>
</feature>
<feature type="domain" description="MutL C-terminal dimerisation" evidence="5">
    <location>
        <begin position="757"/>
        <end position="905"/>
    </location>
</feature>
<dbReference type="Proteomes" id="UP000774326">
    <property type="component" value="Unassembled WGS sequence"/>
</dbReference>
<gene>
    <name evidence="7" type="ORF">WICPIJ_000577</name>
</gene>
<dbReference type="SMART" id="SM01340">
    <property type="entry name" value="DNA_mis_repair"/>
    <property type="match status" value="1"/>
</dbReference>
<dbReference type="PANTHER" id="PTHR10073:SF52">
    <property type="entry name" value="MISMATCH REPAIR ENDONUCLEASE PMS2"/>
    <property type="match status" value="1"/>
</dbReference>
<dbReference type="GO" id="GO:0005524">
    <property type="term" value="F:ATP binding"/>
    <property type="evidence" value="ECO:0007669"/>
    <property type="project" value="InterPro"/>
</dbReference>
<proteinExistence type="inferred from homology"/>
<reference evidence="7" key="2">
    <citation type="submission" date="2021-01" db="EMBL/GenBank/DDBJ databases">
        <authorList>
            <person name="Schikora-Tamarit M.A."/>
        </authorList>
    </citation>
    <scope>NUCLEOTIDE SEQUENCE</scope>
    <source>
        <strain evidence="7">CBS2887</strain>
    </source>
</reference>
<feature type="region of interest" description="Disordered" evidence="4">
    <location>
        <begin position="639"/>
        <end position="674"/>
    </location>
</feature>
<dbReference type="SUPFAM" id="SSF54211">
    <property type="entry name" value="Ribosomal protein S5 domain 2-like"/>
    <property type="match status" value="1"/>
</dbReference>
<feature type="compositionally biased region" description="Acidic residues" evidence="4">
    <location>
        <begin position="662"/>
        <end position="674"/>
    </location>
</feature>
<dbReference type="FunFam" id="3.30.1370.100:FF:000001">
    <property type="entry name" value="Mismatch repair endonuclease pms1, putative"/>
    <property type="match status" value="1"/>
</dbReference>
<dbReference type="InterPro" id="IPR014790">
    <property type="entry name" value="MutL_C"/>
</dbReference>
<dbReference type="Gene3D" id="3.30.565.10">
    <property type="entry name" value="Histidine kinase-like ATPase, C-terminal domain"/>
    <property type="match status" value="1"/>
</dbReference>
<protein>
    <recommendedName>
        <fullName evidence="3">DNA mismatch repair protein PMS1</fullName>
    </recommendedName>
</protein>
<name>A0A9P8QDC7_WICPI</name>
<evidence type="ECO:0000313" key="7">
    <source>
        <dbReference type="EMBL" id="KAH3688438.1"/>
    </source>
</evidence>
<organism evidence="7 8">
    <name type="scientific">Wickerhamomyces pijperi</name>
    <name type="common">Yeast</name>
    <name type="synonym">Pichia pijperi</name>
    <dbReference type="NCBI Taxonomy" id="599730"/>
    <lineage>
        <taxon>Eukaryota</taxon>
        <taxon>Fungi</taxon>
        <taxon>Dikarya</taxon>
        <taxon>Ascomycota</taxon>
        <taxon>Saccharomycotina</taxon>
        <taxon>Saccharomycetes</taxon>
        <taxon>Phaffomycetales</taxon>
        <taxon>Wickerhamomycetaceae</taxon>
        <taxon>Wickerhamomyces</taxon>
    </lineage>
</organism>
<dbReference type="InterPro" id="IPR002099">
    <property type="entry name" value="MutL/Mlh/PMS"/>
</dbReference>
<dbReference type="SMART" id="SM00853">
    <property type="entry name" value="MutL_C"/>
    <property type="match status" value="1"/>
</dbReference>
<reference evidence="7" key="1">
    <citation type="journal article" date="2021" name="Open Biol.">
        <title>Shared evolutionary footprints suggest mitochondrial oxidative damage underlies multiple complex I losses in fungi.</title>
        <authorList>
            <person name="Schikora-Tamarit M.A."/>
            <person name="Marcet-Houben M."/>
            <person name="Nosek J."/>
            <person name="Gabaldon T."/>
        </authorList>
    </citation>
    <scope>NUCLEOTIDE SEQUENCE</scope>
    <source>
        <strain evidence="7">CBS2887</strain>
    </source>
</reference>
<dbReference type="SUPFAM" id="SSF118116">
    <property type="entry name" value="DNA mismatch repair protein MutL"/>
    <property type="match status" value="1"/>
</dbReference>
<dbReference type="Pfam" id="PF08676">
    <property type="entry name" value="MutL_C"/>
    <property type="match status" value="1"/>
</dbReference>
<evidence type="ECO:0000256" key="4">
    <source>
        <dbReference type="SAM" id="MobiDB-lite"/>
    </source>
</evidence>
<dbReference type="OrthoDB" id="10263226at2759"/>
<feature type="region of interest" description="Disordered" evidence="4">
    <location>
        <begin position="449"/>
        <end position="474"/>
    </location>
</feature>
<dbReference type="GO" id="GO:0140664">
    <property type="term" value="F:ATP-dependent DNA damage sensor activity"/>
    <property type="evidence" value="ECO:0007669"/>
    <property type="project" value="InterPro"/>
</dbReference>
<feature type="compositionally biased region" description="Basic and acidic residues" evidence="4">
    <location>
        <begin position="639"/>
        <end position="661"/>
    </location>
</feature>
<evidence type="ECO:0000259" key="5">
    <source>
        <dbReference type="SMART" id="SM00853"/>
    </source>
</evidence>
<dbReference type="Gene3D" id="3.30.1540.20">
    <property type="entry name" value="MutL, C-terminal domain, dimerisation subdomain"/>
    <property type="match status" value="1"/>
</dbReference>
<dbReference type="InterPro" id="IPR036890">
    <property type="entry name" value="HATPase_C_sf"/>
</dbReference>
<dbReference type="GO" id="GO:0030983">
    <property type="term" value="F:mismatched DNA binding"/>
    <property type="evidence" value="ECO:0007669"/>
    <property type="project" value="InterPro"/>
</dbReference>
<dbReference type="GO" id="GO:0032389">
    <property type="term" value="C:MutLalpha complex"/>
    <property type="evidence" value="ECO:0007669"/>
    <property type="project" value="TreeGrafter"/>
</dbReference>
<dbReference type="InterPro" id="IPR013507">
    <property type="entry name" value="DNA_mismatch_S5_2-like"/>
</dbReference>
<dbReference type="EMBL" id="JAEUBG010000347">
    <property type="protein sequence ID" value="KAH3688438.1"/>
    <property type="molecule type" value="Genomic_DNA"/>
</dbReference>
<dbReference type="GO" id="GO:0016887">
    <property type="term" value="F:ATP hydrolysis activity"/>
    <property type="evidence" value="ECO:0007669"/>
    <property type="project" value="InterPro"/>
</dbReference>
<dbReference type="Gene3D" id="3.30.230.10">
    <property type="match status" value="1"/>
</dbReference>
<dbReference type="InterPro" id="IPR042120">
    <property type="entry name" value="MutL_C_dimsub"/>
</dbReference>
<dbReference type="AlphaFoldDB" id="A0A9P8QDC7"/>
<dbReference type="InterPro" id="IPR037198">
    <property type="entry name" value="MutL_C_sf"/>
</dbReference>